<evidence type="ECO:0000256" key="6">
    <source>
        <dbReference type="ARBA" id="ARBA00022692"/>
    </source>
</evidence>
<name>A0A5E6UYS5_PSEFL</name>
<feature type="domain" description="GspL periplasmic" evidence="12">
    <location>
        <begin position="216"/>
        <end position="365"/>
    </location>
</feature>
<evidence type="ECO:0000313" key="14">
    <source>
        <dbReference type="Proteomes" id="UP000326557"/>
    </source>
</evidence>
<dbReference type="InterPro" id="IPR007812">
    <property type="entry name" value="T2SS_protein-GspL"/>
</dbReference>
<dbReference type="Pfam" id="PF05134">
    <property type="entry name" value="T2SSL"/>
    <property type="match status" value="1"/>
</dbReference>
<protein>
    <recommendedName>
        <fullName evidence="10">Type II secretion system protein L</fullName>
        <shortName evidence="10">T2SS protein L</shortName>
    </recommendedName>
</protein>
<comment type="subcellular location">
    <subcellularLocation>
        <location evidence="1">Cell inner membrane</location>
        <topology evidence="1">Single-pass membrane protein</topology>
    </subcellularLocation>
</comment>
<dbReference type="OrthoDB" id="7011844at2"/>
<evidence type="ECO:0000256" key="1">
    <source>
        <dbReference type="ARBA" id="ARBA00004377"/>
    </source>
</evidence>
<dbReference type="SUPFAM" id="SSF53067">
    <property type="entry name" value="Actin-like ATPase domain"/>
    <property type="match status" value="1"/>
</dbReference>
<evidence type="ECO:0000259" key="12">
    <source>
        <dbReference type="Pfam" id="PF12693"/>
    </source>
</evidence>
<comment type="similarity">
    <text evidence="2 10">Belongs to the GSP L family.</text>
</comment>
<dbReference type="GO" id="GO:0015627">
    <property type="term" value="C:type II protein secretion system complex"/>
    <property type="evidence" value="ECO:0007669"/>
    <property type="project" value="InterPro"/>
</dbReference>
<dbReference type="AlphaFoldDB" id="A0A5E6UYS5"/>
<comment type="function">
    <text evidence="10">Inner membrane component of the type II secretion system required for the energy-dependent secretion of extracellular factors such as proteases and toxins from the periplasm.</text>
</comment>
<dbReference type="InterPro" id="IPR025691">
    <property type="entry name" value="GspL_pp_dom"/>
</dbReference>
<keyword evidence="6" id="KW-0812">Transmembrane</keyword>
<evidence type="ECO:0000256" key="2">
    <source>
        <dbReference type="ARBA" id="ARBA00005318"/>
    </source>
</evidence>
<accession>A0A5E6UYS5</accession>
<organism evidence="13 14">
    <name type="scientific">Pseudomonas fluorescens</name>
    <dbReference type="NCBI Taxonomy" id="294"/>
    <lineage>
        <taxon>Bacteria</taxon>
        <taxon>Pseudomonadati</taxon>
        <taxon>Pseudomonadota</taxon>
        <taxon>Gammaproteobacteria</taxon>
        <taxon>Pseudomonadales</taxon>
        <taxon>Pseudomonadaceae</taxon>
        <taxon>Pseudomonas</taxon>
    </lineage>
</organism>
<evidence type="ECO:0000313" key="13">
    <source>
        <dbReference type="EMBL" id="VVO30345.1"/>
    </source>
</evidence>
<keyword evidence="3 10" id="KW-0813">Transport</keyword>
<reference evidence="13 14" key="1">
    <citation type="submission" date="2019-09" db="EMBL/GenBank/DDBJ databases">
        <authorList>
            <person name="Chandra G."/>
            <person name="Truman W A."/>
        </authorList>
    </citation>
    <scope>NUCLEOTIDE SEQUENCE [LARGE SCALE GENOMIC DNA]</scope>
    <source>
        <strain evidence="13">PS704</strain>
    </source>
</reference>
<evidence type="ECO:0000256" key="5">
    <source>
        <dbReference type="ARBA" id="ARBA00022519"/>
    </source>
</evidence>
<evidence type="ECO:0000256" key="10">
    <source>
        <dbReference type="PIRNR" id="PIRNR015761"/>
    </source>
</evidence>
<keyword evidence="5" id="KW-0997">Cell inner membrane</keyword>
<proteinExistence type="inferred from homology"/>
<dbReference type="GO" id="GO:0005886">
    <property type="term" value="C:plasma membrane"/>
    <property type="evidence" value="ECO:0007669"/>
    <property type="project" value="UniProtKB-SubCell"/>
</dbReference>
<dbReference type="InterPro" id="IPR043129">
    <property type="entry name" value="ATPase_NBD"/>
</dbReference>
<keyword evidence="7 10" id="KW-0653">Protein transport</keyword>
<evidence type="ECO:0000256" key="4">
    <source>
        <dbReference type="ARBA" id="ARBA00022475"/>
    </source>
</evidence>
<evidence type="ECO:0000256" key="3">
    <source>
        <dbReference type="ARBA" id="ARBA00022448"/>
    </source>
</evidence>
<keyword evidence="9" id="KW-0472">Membrane</keyword>
<dbReference type="RefSeq" id="WP_150632703.1">
    <property type="nucleotide sequence ID" value="NZ_CABVHI010000025.1"/>
</dbReference>
<evidence type="ECO:0000256" key="8">
    <source>
        <dbReference type="ARBA" id="ARBA00022989"/>
    </source>
</evidence>
<keyword evidence="4" id="KW-1003">Cell membrane</keyword>
<dbReference type="Proteomes" id="UP000326557">
    <property type="component" value="Unassembled WGS sequence"/>
</dbReference>
<dbReference type="GO" id="GO:0009276">
    <property type="term" value="C:Gram-negative-bacterium-type cell wall"/>
    <property type="evidence" value="ECO:0007669"/>
    <property type="project" value="InterPro"/>
</dbReference>
<dbReference type="Gene3D" id="3.30.1360.100">
    <property type="entry name" value="General secretion pathway protein M, EpsM"/>
    <property type="match status" value="1"/>
</dbReference>
<dbReference type="NCBIfam" id="TIGR01709">
    <property type="entry name" value="typeII_sec_gspL"/>
    <property type="match status" value="1"/>
</dbReference>
<sequence>MNTWLYLTAEGLDEPSTDWPCYVWSPTRQRQPMPMNQAAQVLNGQAVDLLLPMELCSWVRSDPWPSKRQPNAQAIAFAVEDQLSEALDKLHLSIGACDKDGRYPVMVIDRQRFTAMLTLLAEEGIEVRSVFVDADVLPLDQALGVWWFGRWLLGGGLPARLALTDDGLTLLRPALPSGIQWIDGRQGATDVDQYLTHRPAQAINLLQGEFALRNKRLPWRRGGLTILALLLLTWGASAARIHFIERETRMLYSQNEQRFKTLYPEQSRIVDLAAQLDALQKHTAEPQRTRVADLVKLVEQVIGASNVEVRRIEFRAGDGWRIQLSANSFAELEQLRERGREQGVPLRIDSASKERNRVQATLTVEDRA</sequence>
<evidence type="ECO:0000259" key="11">
    <source>
        <dbReference type="Pfam" id="PF05134"/>
    </source>
</evidence>
<feature type="domain" description="GspL cytoplasmic actin-ATPase-like" evidence="11">
    <location>
        <begin position="17"/>
        <end position="169"/>
    </location>
</feature>
<dbReference type="Gene3D" id="3.30.420.380">
    <property type="match status" value="1"/>
</dbReference>
<evidence type="ECO:0000256" key="9">
    <source>
        <dbReference type="ARBA" id="ARBA00023136"/>
    </source>
</evidence>
<dbReference type="InterPro" id="IPR024230">
    <property type="entry name" value="GspL_cyto_dom"/>
</dbReference>
<dbReference type="GO" id="GO:0015628">
    <property type="term" value="P:protein secretion by the type II secretion system"/>
    <property type="evidence" value="ECO:0007669"/>
    <property type="project" value="InterPro"/>
</dbReference>
<dbReference type="PIRSF" id="PIRSF015761">
    <property type="entry name" value="Protein_L"/>
    <property type="match status" value="1"/>
</dbReference>
<dbReference type="CDD" id="cd24017">
    <property type="entry name" value="ASKHA_T2SSL_N"/>
    <property type="match status" value="1"/>
</dbReference>
<evidence type="ECO:0000256" key="7">
    <source>
        <dbReference type="ARBA" id="ARBA00022927"/>
    </source>
</evidence>
<dbReference type="EMBL" id="CABVHP010000020">
    <property type="protein sequence ID" value="VVO30345.1"/>
    <property type="molecule type" value="Genomic_DNA"/>
</dbReference>
<dbReference type="Pfam" id="PF12693">
    <property type="entry name" value="GspL_C"/>
    <property type="match status" value="1"/>
</dbReference>
<keyword evidence="8" id="KW-1133">Transmembrane helix</keyword>
<gene>
    <name evidence="13" type="ORF">PS704_04954</name>
</gene>